<dbReference type="EMBL" id="OV170224">
    <property type="protein sequence ID" value="CAH0723855.1"/>
    <property type="molecule type" value="Genomic_DNA"/>
</dbReference>
<organism evidence="1 2">
    <name type="scientific">Brenthis ino</name>
    <name type="common">lesser marbled fritillary</name>
    <dbReference type="NCBI Taxonomy" id="405034"/>
    <lineage>
        <taxon>Eukaryota</taxon>
        <taxon>Metazoa</taxon>
        <taxon>Ecdysozoa</taxon>
        <taxon>Arthropoda</taxon>
        <taxon>Hexapoda</taxon>
        <taxon>Insecta</taxon>
        <taxon>Pterygota</taxon>
        <taxon>Neoptera</taxon>
        <taxon>Endopterygota</taxon>
        <taxon>Lepidoptera</taxon>
        <taxon>Glossata</taxon>
        <taxon>Ditrysia</taxon>
        <taxon>Papilionoidea</taxon>
        <taxon>Nymphalidae</taxon>
        <taxon>Heliconiinae</taxon>
        <taxon>Argynnini</taxon>
        <taxon>Brenthis</taxon>
    </lineage>
</organism>
<gene>
    <name evidence="1" type="ORF">BINO364_LOCUS9629</name>
</gene>
<keyword evidence="2" id="KW-1185">Reference proteome</keyword>
<dbReference type="Proteomes" id="UP000838878">
    <property type="component" value="Chromosome 4"/>
</dbReference>
<dbReference type="AlphaFoldDB" id="A0A8J9YER8"/>
<feature type="non-terminal residue" evidence="1">
    <location>
        <position position="90"/>
    </location>
</feature>
<evidence type="ECO:0000313" key="2">
    <source>
        <dbReference type="Proteomes" id="UP000838878"/>
    </source>
</evidence>
<sequence>MGGWYGQVSDEGETSLPYTLSDPRRNLFFGYSKDSKAYATGPFNWDFSIKKFPRTALSSEVGSVTPRYLREHIKLSVLHLASYRPIQLSE</sequence>
<name>A0A8J9YER8_9NEOP</name>
<protein>
    <submittedName>
        <fullName evidence="1">Uncharacterized protein</fullName>
    </submittedName>
</protein>
<evidence type="ECO:0000313" key="1">
    <source>
        <dbReference type="EMBL" id="CAH0723855.1"/>
    </source>
</evidence>
<reference evidence="1" key="1">
    <citation type="submission" date="2021-12" db="EMBL/GenBank/DDBJ databases">
        <authorList>
            <person name="Martin H S."/>
        </authorList>
    </citation>
    <scope>NUCLEOTIDE SEQUENCE</scope>
</reference>
<accession>A0A8J9YER8</accession>
<proteinExistence type="predicted"/>